<dbReference type="SUPFAM" id="SSF50156">
    <property type="entry name" value="PDZ domain-like"/>
    <property type="match status" value="1"/>
</dbReference>
<dbReference type="InterPro" id="IPR009003">
    <property type="entry name" value="Peptidase_S1_PA"/>
</dbReference>
<dbReference type="Pfam" id="PF13180">
    <property type="entry name" value="PDZ_2"/>
    <property type="match status" value="1"/>
</dbReference>
<dbReference type="GO" id="GO:0006508">
    <property type="term" value="P:proteolysis"/>
    <property type="evidence" value="ECO:0007669"/>
    <property type="project" value="UniProtKB-KW"/>
</dbReference>
<dbReference type="InterPro" id="IPR036034">
    <property type="entry name" value="PDZ_sf"/>
</dbReference>
<evidence type="ECO:0000256" key="1">
    <source>
        <dbReference type="ARBA" id="ARBA00022670"/>
    </source>
</evidence>
<accession>A0A1F5CAM9</accession>
<gene>
    <name evidence="4" type="ORF">A3I30_01400</name>
</gene>
<evidence type="ECO:0000313" key="5">
    <source>
        <dbReference type="Proteomes" id="UP000177197"/>
    </source>
</evidence>
<evidence type="ECO:0000313" key="4">
    <source>
        <dbReference type="EMBL" id="OGD39887.1"/>
    </source>
</evidence>
<reference evidence="4 5" key="1">
    <citation type="journal article" date="2016" name="Nat. Commun.">
        <title>Thousands of microbial genomes shed light on interconnected biogeochemical processes in an aquifer system.</title>
        <authorList>
            <person name="Anantharaman K."/>
            <person name="Brown C.T."/>
            <person name="Hug L.A."/>
            <person name="Sharon I."/>
            <person name="Castelle C.J."/>
            <person name="Probst A.J."/>
            <person name="Thomas B.C."/>
            <person name="Singh A."/>
            <person name="Wilkins M.J."/>
            <person name="Karaoz U."/>
            <person name="Brodie E.L."/>
            <person name="Williams K.H."/>
            <person name="Hubbard S.S."/>
            <person name="Banfield J.F."/>
        </authorList>
    </citation>
    <scope>NUCLEOTIDE SEQUENCE [LARGE SCALE GENOMIC DNA]</scope>
</reference>
<dbReference type="AlphaFoldDB" id="A0A1F5CAM9"/>
<dbReference type="Gene3D" id="2.40.10.120">
    <property type="match status" value="1"/>
</dbReference>
<dbReference type="Gene3D" id="2.30.42.10">
    <property type="match status" value="1"/>
</dbReference>
<proteinExistence type="predicted"/>
<dbReference type="InterPro" id="IPR001940">
    <property type="entry name" value="Peptidase_S1C"/>
</dbReference>
<keyword evidence="1" id="KW-0645">Protease</keyword>
<dbReference type="Proteomes" id="UP000177197">
    <property type="component" value="Unassembled WGS sequence"/>
</dbReference>
<dbReference type="CDD" id="cd06779">
    <property type="entry name" value="cpPDZ_Deg_HtrA-like"/>
    <property type="match status" value="1"/>
</dbReference>
<feature type="domain" description="PDZ" evidence="3">
    <location>
        <begin position="263"/>
        <end position="353"/>
    </location>
</feature>
<dbReference type="InterPro" id="IPR001478">
    <property type="entry name" value="PDZ"/>
</dbReference>
<keyword evidence="2" id="KW-0378">Hydrolase</keyword>
<dbReference type="PRINTS" id="PR00834">
    <property type="entry name" value="PROTEASES2C"/>
</dbReference>
<dbReference type="PANTHER" id="PTHR43343">
    <property type="entry name" value="PEPTIDASE S12"/>
    <property type="match status" value="1"/>
</dbReference>
<evidence type="ECO:0000259" key="3">
    <source>
        <dbReference type="SMART" id="SM00228"/>
    </source>
</evidence>
<name>A0A1F5CAM9_9BACT</name>
<organism evidence="4 5">
    <name type="scientific">Candidatus Azambacteria bacterium RIFCSPLOWO2_02_FULL_44_14</name>
    <dbReference type="NCBI Taxonomy" id="1797306"/>
    <lineage>
        <taxon>Bacteria</taxon>
        <taxon>Candidatus Azamiibacteriota</taxon>
    </lineage>
</organism>
<dbReference type="InterPro" id="IPR051201">
    <property type="entry name" value="Chloro_Bact_Ser_Proteases"/>
</dbReference>
<dbReference type="PANTHER" id="PTHR43343:SF3">
    <property type="entry name" value="PROTEASE DO-LIKE 8, CHLOROPLASTIC"/>
    <property type="match status" value="1"/>
</dbReference>
<sequence>MFYFKKINIIELKTMANKSQTVELVKKTLPAVVSIVIAKNLPKLEQMPFDLFPFFGLPFDPRELYKNIPPEMLDEHGRVKVGGGSGFFISKDGLILTNKHVVADPRADYSVVTNDGKKLHAKVVARDPINDVAMLKVEGKSFPTIEMGDSSGLDLGEDVIAIGNALGQFQNTVSTGVVSGLSRNISAQAGMGEMTEQLRGVIQTDAAINPGNSGGPLINADGEAVGINAAVVFGAQNIGFAIPINAAKKAMADIKKYGRIRAPFFGVRYTIIDPVMQKRYSLPVDYGALVIPESTPGDFGVIPHSPADKAGILERDIILEVDGAKVTREKPLQDTIQQHEIGDKLRMKLLRKGKEMIATCVLEEMK</sequence>
<comment type="caution">
    <text evidence="4">The sequence shown here is derived from an EMBL/GenBank/DDBJ whole genome shotgun (WGS) entry which is preliminary data.</text>
</comment>
<dbReference type="Pfam" id="PF13365">
    <property type="entry name" value="Trypsin_2"/>
    <property type="match status" value="1"/>
</dbReference>
<dbReference type="SMART" id="SM00228">
    <property type="entry name" value="PDZ"/>
    <property type="match status" value="1"/>
</dbReference>
<evidence type="ECO:0000256" key="2">
    <source>
        <dbReference type="ARBA" id="ARBA00022801"/>
    </source>
</evidence>
<protein>
    <recommendedName>
        <fullName evidence="3">PDZ domain-containing protein</fullName>
    </recommendedName>
</protein>
<dbReference type="EMBL" id="MEYV01000016">
    <property type="protein sequence ID" value="OGD39887.1"/>
    <property type="molecule type" value="Genomic_DNA"/>
</dbReference>
<dbReference type="GO" id="GO:0004252">
    <property type="term" value="F:serine-type endopeptidase activity"/>
    <property type="evidence" value="ECO:0007669"/>
    <property type="project" value="InterPro"/>
</dbReference>
<dbReference type="SUPFAM" id="SSF50494">
    <property type="entry name" value="Trypsin-like serine proteases"/>
    <property type="match status" value="1"/>
</dbReference>